<evidence type="ECO:0000313" key="2">
    <source>
        <dbReference type="EMBL" id="KAJ4818544.1"/>
    </source>
</evidence>
<dbReference type="EMBL" id="JAMFTS010000001">
    <property type="protein sequence ID" value="KAJ4818544.1"/>
    <property type="molecule type" value="Genomic_DNA"/>
</dbReference>
<evidence type="ECO:0000256" key="1">
    <source>
        <dbReference type="SAM" id="MobiDB-lite"/>
    </source>
</evidence>
<comment type="caution">
    <text evidence="2">The sequence shown here is derived from an EMBL/GenBank/DDBJ whole genome shotgun (WGS) entry which is preliminary data.</text>
</comment>
<evidence type="ECO:0000313" key="3">
    <source>
        <dbReference type="Proteomes" id="UP001140206"/>
    </source>
</evidence>
<dbReference type="AlphaFoldDB" id="A0AAV8HPM3"/>
<name>A0AAV8HPM3_9POAL</name>
<feature type="region of interest" description="Disordered" evidence="1">
    <location>
        <begin position="151"/>
        <end position="213"/>
    </location>
</feature>
<gene>
    <name evidence="2" type="ORF">LUZ62_031110</name>
</gene>
<reference evidence="2" key="1">
    <citation type="submission" date="2022-08" db="EMBL/GenBank/DDBJ databases">
        <authorList>
            <person name="Marques A."/>
        </authorList>
    </citation>
    <scope>NUCLEOTIDE SEQUENCE</scope>
    <source>
        <strain evidence="2">RhyPub2mFocal</strain>
        <tissue evidence="2">Leaves</tissue>
    </source>
</reference>
<protein>
    <submittedName>
        <fullName evidence="2">DNA/RNA polymerases superfamily protein</fullName>
    </submittedName>
</protein>
<sequence>MTARQYGETFICLSRYAPDLVVDLEAKRDRFIEGLDPALGSLMDTYTDTSIEFLMDQAEFQEKKLMSRVKSRYERQKTDGGVARKPTFQNRGPVAQQNRQQTYQSPNRFFCKPCNRIYLGPCARHSGRCLICHSPDHWKAQCPKNVNKVIGGSSSSGTGQTVGPISGGVGRGQTDVGRGRGSSFAPRGGGRNGNQRGGRFGNGGRGNTSQFGRDTARVHATIGEDFPDTEAMPQEDEFYDDELIAGMVSISDCFAYSLIDTGSSHSFVS</sequence>
<feature type="compositionally biased region" description="Gly residues" evidence="1">
    <location>
        <begin position="187"/>
        <end position="206"/>
    </location>
</feature>
<feature type="region of interest" description="Disordered" evidence="1">
    <location>
        <begin position="73"/>
        <end position="102"/>
    </location>
</feature>
<dbReference type="Proteomes" id="UP001140206">
    <property type="component" value="Chromosome 1"/>
</dbReference>
<keyword evidence="3" id="KW-1185">Reference proteome</keyword>
<accession>A0AAV8HPM3</accession>
<organism evidence="2 3">
    <name type="scientific">Rhynchospora pubera</name>
    <dbReference type="NCBI Taxonomy" id="906938"/>
    <lineage>
        <taxon>Eukaryota</taxon>
        <taxon>Viridiplantae</taxon>
        <taxon>Streptophyta</taxon>
        <taxon>Embryophyta</taxon>
        <taxon>Tracheophyta</taxon>
        <taxon>Spermatophyta</taxon>
        <taxon>Magnoliopsida</taxon>
        <taxon>Liliopsida</taxon>
        <taxon>Poales</taxon>
        <taxon>Cyperaceae</taxon>
        <taxon>Cyperoideae</taxon>
        <taxon>Rhynchosporeae</taxon>
        <taxon>Rhynchospora</taxon>
    </lineage>
</organism>
<proteinExistence type="predicted"/>
<feature type="compositionally biased region" description="Polar residues" evidence="1">
    <location>
        <begin position="87"/>
        <end position="102"/>
    </location>
</feature>